<reference evidence="8" key="1">
    <citation type="submission" date="2020-10" db="EMBL/GenBank/DDBJ databases">
        <authorList>
            <person name="Kusch S."/>
        </authorList>
    </citation>
    <scope>NUCLEOTIDE SEQUENCE</scope>
    <source>
        <strain evidence="8">SwB9</strain>
    </source>
</reference>
<feature type="transmembrane region" description="Helical" evidence="6">
    <location>
        <begin position="272"/>
        <end position="294"/>
    </location>
</feature>
<dbReference type="AlphaFoldDB" id="A0A8H2VPH2"/>
<feature type="transmembrane region" description="Helical" evidence="6">
    <location>
        <begin position="236"/>
        <end position="260"/>
    </location>
</feature>
<feature type="transmembrane region" description="Helical" evidence="6">
    <location>
        <begin position="306"/>
        <end position="330"/>
    </location>
</feature>
<dbReference type="GO" id="GO:0016020">
    <property type="term" value="C:membrane"/>
    <property type="evidence" value="ECO:0007669"/>
    <property type="project" value="UniProtKB-SubCell"/>
</dbReference>
<evidence type="ECO:0000256" key="2">
    <source>
        <dbReference type="ARBA" id="ARBA00022692"/>
    </source>
</evidence>
<keyword evidence="9" id="KW-1185">Reference proteome</keyword>
<keyword evidence="4 6" id="KW-0472">Membrane</keyword>
<evidence type="ECO:0000256" key="6">
    <source>
        <dbReference type="SAM" id="Phobius"/>
    </source>
</evidence>
<dbReference type="Pfam" id="PF20684">
    <property type="entry name" value="Fung_rhodopsin"/>
    <property type="match status" value="1"/>
</dbReference>
<proteinExistence type="inferred from homology"/>
<dbReference type="InterPro" id="IPR049326">
    <property type="entry name" value="Rhodopsin_dom_fungi"/>
</dbReference>
<protein>
    <submittedName>
        <fullName evidence="8">E147b13e-ce82-4cc9-8935-6b00fdbc5a0d</fullName>
    </submittedName>
</protein>
<evidence type="ECO:0000313" key="8">
    <source>
        <dbReference type="EMBL" id="CAD6441948.1"/>
    </source>
</evidence>
<dbReference type="OrthoDB" id="10017208at2759"/>
<feature type="transmembrane region" description="Helical" evidence="6">
    <location>
        <begin position="42"/>
        <end position="75"/>
    </location>
</feature>
<feature type="transmembrane region" description="Helical" evidence="6">
    <location>
        <begin position="114"/>
        <end position="135"/>
    </location>
</feature>
<dbReference type="EMBL" id="CAJHIA010000007">
    <property type="protein sequence ID" value="CAD6441948.1"/>
    <property type="molecule type" value="Genomic_DNA"/>
</dbReference>
<dbReference type="PANTHER" id="PTHR33048:SF47">
    <property type="entry name" value="INTEGRAL MEMBRANE PROTEIN-RELATED"/>
    <property type="match status" value="1"/>
</dbReference>
<keyword evidence="2 6" id="KW-0812">Transmembrane</keyword>
<dbReference type="PANTHER" id="PTHR33048">
    <property type="entry name" value="PTH11-LIKE INTEGRAL MEMBRANE PROTEIN (AFU_ORTHOLOGUE AFUA_5G11245)"/>
    <property type="match status" value="1"/>
</dbReference>
<keyword evidence="3 6" id="KW-1133">Transmembrane helix</keyword>
<comment type="subcellular location">
    <subcellularLocation>
        <location evidence="1">Membrane</location>
        <topology evidence="1">Multi-pass membrane protein</topology>
    </subcellularLocation>
</comment>
<feature type="transmembrane region" description="Helical" evidence="6">
    <location>
        <begin position="12"/>
        <end position="30"/>
    </location>
</feature>
<evidence type="ECO:0000259" key="7">
    <source>
        <dbReference type="Pfam" id="PF20684"/>
    </source>
</evidence>
<evidence type="ECO:0000256" key="1">
    <source>
        <dbReference type="ARBA" id="ARBA00004141"/>
    </source>
</evidence>
<evidence type="ECO:0000256" key="5">
    <source>
        <dbReference type="ARBA" id="ARBA00038359"/>
    </source>
</evidence>
<dbReference type="InterPro" id="IPR052337">
    <property type="entry name" value="SAT4-like"/>
</dbReference>
<organism evidence="8 9">
    <name type="scientific">Sclerotinia trifoliorum</name>
    <dbReference type="NCBI Taxonomy" id="28548"/>
    <lineage>
        <taxon>Eukaryota</taxon>
        <taxon>Fungi</taxon>
        <taxon>Dikarya</taxon>
        <taxon>Ascomycota</taxon>
        <taxon>Pezizomycotina</taxon>
        <taxon>Leotiomycetes</taxon>
        <taxon>Helotiales</taxon>
        <taxon>Sclerotiniaceae</taxon>
        <taxon>Sclerotinia</taxon>
    </lineage>
</organism>
<evidence type="ECO:0000256" key="3">
    <source>
        <dbReference type="ARBA" id="ARBA00022989"/>
    </source>
</evidence>
<comment type="caution">
    <text evidence="8">The sequence shown here is derived from an EMBL/GenBank/DDBJ whole genome shotgun (WGS) entry which is preliminary data.</text>
</comment>
<sequence>MTFLHRSLICYIYALYCTLDLGYALIFIFYRSLEPRHEAPSSFIPIIMGFSPASIVDLQVIMIILSVLAVSLRFWSRALFFERKQSSPMSRFWWDDWLALADLVRLAKKSSGPLIFMLTNLWPFVIATCSINIYWVSYGLGTHYDTLSSYEQAIASKLLFAEYFPYDVGISLTKLSVIFFYVRVFKVNREFRIGLWLTASLVIGWIFFALFSALFQCKPISKSWLPLEPGTCINTYQWWLASAISSLIIDFIILMLPVPMLLNLQLQRSRKILILIVFAFGYSVIGVTIGRLVVVTKYGHALNEDLTYNIVVLGVWLTIEGPIGLITISLPSIFSLVRRGMAHGPLSLFSTKDLSNSNNSESVNKNSLRGERGFKQLNTSATEHGQELPYSYDPDVEYQALALRATSSTSRDRAFNDLEAPKSVIYIRRDVDVV</sequence>
<feature type="transmembrane region" description="Helical" evidence="6">
    <location>
        <begin position="163"/>
        <end position="182"/>
    </location>
</feature>
<evidence type="ECO:0000313" key="9">
    <source>
        <dbReference type="Proteomes" id="UP000624404"/>
    </source>
</evidence>
<feature type="transmembrane region" description="Helical" evidence="6">
    <location>
        <begin position="194"/>
        <end position="216"/>
    </location>
</feature>
<gene>
    <name evidence="8" type="ORF">SCLTRI_LOCUS1740</name>
</gene>
<comment type="similarity">
    <text evidence="5">Belongs to the SAT4 family.</text>
</comment>
<evidence type="ECO:0000256" key="4">
    <source>
        <dbReference type="ARBA" id="ARBA00023136"/>
    </source>
</evidence>
<name>A0A8H2VPH2_9HELO</name>
<feature type="domain" description="Rhodopsin" evidence="7">
    <location>
        <begin position="90"/>
        <end position="339"/>
    </location>
</feature>
<accession>A0A8H2VPH2</accession>
<dbReference type="Proteomes" id="UP000624404">
    <property type="component" value="Unassembled WGS sequence"/>
</dbReference>